<keyword evidence="1" id="KW-1133">Transmembrane helix</keyword>
<keyword evidence="4" id="KW-1185">Reference proteome</keyword>
<proteinExistence type="predicted"/>
<dbReference type="RefSeq" id="WP_380863705.1">
    <property type="nucleotide sequence ID" value="NZ_JBHRXV010000014.1"/>
</dbReference>
<dbReference type="InterPro" id="IPR018649">
    <property type="entry name" value="SHOCT"/>
</dbReference>
<evidence type="ECO:0000313" key="4">
    <source>
        <dbReference type="Proteomes" id="UP001595615"/>
    </source>
</evidence>
<dbReference type="PANTHER" id="PTHR34980:SF2">
    <property type="entry name" value="INNER MEMBRANE PROTEIN YHAH-RELATED"/>
    <property type="match status" value="1"/>
</dbReference>
<organism evidence="3 4">
    <name type="scientific">Sphingoaurantiacus capsulatus</name>
    <dbReference type="NCBI Taxonomy" id="1771310"/>
    <lineage>
        <taxon>Bacteria</taxon>
        <taxon>Pseudomonadati</taxon>
        <taxon>Pseudomonadota</taxon>
        <taxon>Alphaproteobacteria</taxon>
        <taxon>Sphingomonadales</taxon>
        <taxon>Sphingosinicellaceae</taxon>
        <taxon>Sphingoaurantiacus</taxon>
    </lineage>
</organism>
<name>A0ABV7XDZ2_9SPHN</name>
<dbReference type="Pfam" id="PF05656">
    <property type="entry name" value="DUF805"/>
    <property type="match status" value="1"/>
</dbReference>
<feature type="domain" description="SHOCT" evidence="2">
    <location>
        <begin position="9"/>
        <end position="35"/>
    </location>
</feature>
<dbReference type="Proteomes" id="UP001595615">
    <property type="component" value="Unassembled WGS sequence"/>
</dbReference>
<reference evidence="4" key="1">
    <citation type="journal article" date="2019" name="Int. J. Syst. Evol. Microbiol.">
        <title>The Global Catalogue of Microorganisms (GCM) 10K type strain sequencing project: providing services to taxonomists for standard genome sequencing and annotation.</title>
        <authorList>
            <consortium name="The Broad Institute Genomics Platform"/>
            <consortium name="The Broad Institute Genome Sequencing Center for Infectious Disease"/>
            <person name="Wu L."/>
            <person name="Ma J."/>
        </authorList>
    </citation>
    <scope>NUCLEOTIDE SEQUENCE [LARGE SCALE GENOMIC DNA]</scope>
    <source>
        <strain evidence="4">KCTC 42644</strain>
    </source>
</reference>
<gene>
    <name evidence="3" type="ORF">ACFOMD_17250</name>
</gene>
<evidence type="ECO:0000313" key="3">
    <source>
        <dbReference type="EMBL" id="MFC3714319.1"/>
    </source>
</evidence>
<evidence type="ECO:0000259" key="2">
    <source>
        <dbReference type="Pfam" id="PF09851"/>
    </source>
</evidence>
<dbReference type="Pfam" id="PF09851">
    <property type="entry name" value="SHOCT"/>
    <property type="match status" value="1"/>
</dbReference>
<feature type="transmembrane region" description="Helical" evidence="1">
    <location>
        <begin position="144"/>
        <end position="166"/>
    </location>
</feature>
<dbReference type="InterPro" id="IPR008523">
    <property type="entry name" value="DUF805"/>
</dbReference>
<comment type="caution">
    <text evidence="3">The sequence shown here is derived from an EMBL/GenBank/DDBJ whole genome shotgun (WGS) entry which is preliminary data.</text>
</comment>
<feature type="transmembrane region" description="Helical" evidence="1">
    <location>
        <begin position="79"/>
        <end position="99"/>
    </location>
</feature>
<feature type="transmembrane region" description="Helical" evidence="1">
    <location>
        <begin position="111"/>
        <end position="132"/>
    </location>
</feature>
<keyword evidence="1" id="KW-0812">Transmembrane</keyword>
<evidence type="ECO:0000256" key="1">
    <source>
        <dbReference type="SAM" id="Phobius"/>
    </source>
</evidence>
<sequence length="181" mass="19818">MIDQESLKRIEDLHRLCGEGIITEAEFEQAKQKLLFGSKPKRSGTGPAAELSQSDVLAYLKMPLQRYADFRGRSGRKEFWLFQLVPVAIGVVLLIAAVTGNDLYGDLSGTAVAFITLAILALLVIAVPQIALQVRRMHDQDIPGWYVLLNLIPYVGPIVVLVFMALPGSAGENRYGPNPDA</sequence>
<protein>
    <submittedName>
        <fullName evidence="3">DUF805 domain-containing protein</fullName>
    </submittedName>
</protein>
<accession>A0ABV7XDZ2</accession>
<dbReference type="EMBL" id="JBHRXV010000014">
    <property type="protein sequence ID" value="MFC3714319.1"/>
    <property type="molecule type" value="Genomic_DNA"/>
</dbReference>
<dbReference type="PANTHER" id="PTHR34980">
    <property type="entry name" value="INNER MEMBRANE PROTEIN-RELATED-RELATED"/>
    <property type="match status" value="1"/>
</dbReference>
<keyword evidence="1" id="KW-0472">Membrane</keyword>